<dbReference type="InterPro" id="IPR010354">
    <property type="entry name" value="Oleate_hydratase"/>
</dbReference>
<dbReference type="RefSeq" id="WP_109366762.1">
    <property type="nucleotide sequence ID" value="NZ_OOFM01000003.1"/>
</dbReference>
<dbReference type="Proteomes" id="UP000246073">
    <property type="component" value="Unassembled WGS sequence"/>
</dbReference>
<dbReference type="EC" id="4.2.1.53" evidence="1"/>
<reference evidence="2" key="1">
    <citation type="submission" date="2017-12" db="EMBL/GenBank/DDBJ databases">
        <authorList>
            <person name="Diaz M."/>
        </authorList>
    </citation>
    <scope>NUCLEOTIDE SEQUENCE [LARGE SCALE GENOMIC DNA]</scope>
    <source>
        <strain evidence="2">FI11154</strain>
    </source>
</reference>
<dbReference type="PANTHER" id="PTHR37417">
    <property type="entry name" value="67 KDA MYOSIN-CROSS-REACTIVE ANTIGEN FAMILY PROTEIN (AFU_ORTHOLOGUE AFUA_5G09970)"/>
    <property type="match status" value="1"/>
</dbReference>
<protein>
    <submittedName>
        <fullName evidence="1">Oleate hydratase</fullName>
        <ecNumber evidence="1">4.2.1.53</ecNumber>
    </submittedName>
</protein>
<dbReference type="NCBIfam" id="NF010584">
    <property type="entry name" value="PRK13977.1"/>
    <property type="match status" value="1"/>
</dbReference>
<dbReference type="EMBL" id="OOFM01000003">
    <property type="protein sequence ID" value="SPL62699.1"/>
    <property type="molecule type" value="Genomic_DNA"/>
</dbReference>
<dbReference type="Gene3D" id="3.50.50.60">
    <property type="entry name" value="FAD/NAD(P)-binding domain"/>
    <property type="match status" value="3"/>
</dbReference>
<organism evidence="1 2">
    <name type="scientific">Ochrobactrum soli</name>
    <dbReference type="NCBI Taxonomy" id="2448455"/>
    <lineage>
        <taxon>Bacteria</taxon>
        <taxon>Pseudomonadati</taxon>
        <taxon>Pseudomonadota</taxon>
        <taxon>Alphaproteobacteria</taxon>
        <taxon>Hyphomicrobiales</taxon>
        <taxon>Brucellaceae</taxon>
        <taxon>Brucella/Ochrobactrum group</taxon>
        <taxon>Ochrobactrum</taxon>
    </lineage>
</organism>
<evidence type="ECO:0000313" key="2">
    <source>
        <dbReference type="Proteomes" id="UP000246073"/>
    </source>
</evidence>
<sequence length="591" mass="66640">MYRSNGNFEAYARPPKPEGVDGKKAYFVGAGLASLAGAAFLIRDAQLSGENIIIFEELALPGGSMDGILDEHKGFIVRGGREMEAHFETLWDLFRSIPSLDTPDASVLDEMYWLHKKDPSRNPCRATEGRGDPIPHMADLTLTPKAVEEMLKLALTPESALDDKRIDECFGEEFFASNFWLYWATMFAFEPWASAMEMRRYMLRFVHHIATLADLSSLRFTRYNQYESLIMPLVAWLEGEGVRFQYDTQVENIEVETAGGNKLARRLVMTVGGEPKTIELTENDVVFVTNGSITESSTFGDNDHPAPIETGHGGAWTLWKNLAAQHPAFGRPEKFCEDIPDANWTISATVTLLDDKIVPWIEKMTGRDPRDGRIVTGGPCNFKDSNWLYGYTMSRQPHFKAQDESQKLVVWLYGLFSDKPGNYVKKKIRECAGAELCEEWLFHMGVPVEDIPALARRSASTIPCNMPYITSYFMPRAMGDRPLVVPDGSKNLAFIGNFAETEKDTVFTTEYSVRTAMEAVYTLFNVDRGVPEVFASSFDVRVLMSSLYYLNDRKKLDEIQLPFVARLLGKVAMKKIEGTYLEELLKDAKLV</sequence>
<dbReference type="PANTHER" id="PTHR37417:SF3">
    <property type="entry name" value="MYOSIN-CROSSREACTIVE PROTEIN"/>
    <property type="match status" value="1"/>
</dbReference>
<name>A0A2P9HF56_9HYPH</name>
<dbReference type="AlphaFoldDB" id="A0A2P9HF56"/>
<gene>
    <name evidence="1" type="ORF">OHAE_5306</name>
</gene>
<keyword evidence="1" id="KW-0456">Lyase</keyword>
<dbReference type="InterPro" id="IPR036188">
    <property type="entry name" value="FAD/NAD-bd_sf"/>
</dbReference>
<dbReference type="Pfam" id="PF06100">
    <property type="entry name" value="MCRA"/>
    <property type="match status" value="1"/>
</dbReference>
<dbReference type="SUPFAM" id="SSF51905">
    <property type="entry name" value="FAD/NAD(P)-binding domain"/>
    <property type="match status" value="1"/>
</dbReference>
<evidence type="ECO:0000313" key="1">
    <source>
        <dbReference type="EMBL" id="SPL62699.1"/>
    </source>
</evidence>
<dbReference type="GO" id="GO:0071949">
    <property type="term" value="F:FAD binding"/>
    <property type="evidence" value="ECO:0007669"/>
    <property type="project" value="InterPro"/>
</dbReference>
<dbReference type="GO" id="GO:0050151">
    <property type="term" value="F:oleate hydratase activity"/>
    <property type="evidence" value="ECO:0007669"/>
    <property type="project" value="UniProtKB-EC"/>
</dbReference>
<proteinExistence type="predicted"/>
<dbReference type="GO" id="GO:0006631">
    <property type="term" value="P:fatty acid metabolic process"/>
    <property type="evidence" value="ECO:0007669"/>
    <property type="project" value="InterPro"/>
</dbReference>
<accession>A0A2P9HF56</accession>